<protein>
    <submittedName>
        <fullName evidence="3">Cell wall protein</fullName>
    </submittedName>
</protein>
<dbReference type="Pfam" id="PF17936">
    <property type="entry name" value="Big_6"/>
    <property type="match status" value="2"/>
</dbReference>
<evidence type="ECO:0000256" key="1">
    <source>
        <dbReference type="SAM" id="MobiDB-lite"/>
    </source>
</evidence>
<dbReference type="NCBIfam" id="NF033510">
    <property type="entry name" value="Ca_tandemer"/>
    <property type="match status" value="1"/>
</dbReference>
<dbReference type="Proteomes" id="UP000283576">
    <property type="component" value="Unassembled WGS sequence"/>
</dbReference>
<evidence type="ECO:0000313" key="3">
    <source>
        <dbReference type="EMBL" id="RIL40046.1"/>
    </source>
</evidence>
<comment type="caution">
    <text evidence="3">The sequence shown here is derived from an EMBL/GenBank/DDBJ whole genome shotgun (WGS) entry which is preliminary data.</text>
</comment>
<dbReference type="RefSeq" id="WP_259335742.1">
    <property type="nucleotide sequence ID" value="NZ_QXRZ01000134.1"/>
</dbReference>
<dbReference type="InterPro" id="IPR041498">
    <property type="entry name" value="Big_6"/>
</dbReference>
<sequence>TVKVELPDGSEVIDVTNYQGEFIIDLPANQKFRGGEQLKVTSTDASGNKSTAAIVDVKDITPPVVPTVSEVTSESPQVSGTAEAGSTVKVELPDGTELTGIADDQGNYTIDLPSNKKFNGGESIKVTSTDAS</sequence>
<feature type="region of interest" description="Disordered" evidence="1">
    <location>
        <begin position="68"/>
        <end position="132"/>
    </location>
</feature>
<feature type="domain" description="Bacterial Ig" evidence="2">
    <location>
        <begin position="63"/>
        <end position="132"/>
    </location>
</feature>
<feature type="non-terminal residue" evidence="3">
    <location>
        <position position="132"/>
    </location>
</feature>
<accession>A0A418HJW3</accession>
<reference evidence="3 4" key="1">
    <citation type="journal article" date="2016" name="Front. Microbiol.">
        <title>Comprehensive Phylogenetic Analysis of Bovine Non-aureus Staphylococci Species Based on Whole-Genome Sequencing.</title>
        <authorList>
            <person name="Naushad S."/>
            <person name="Barkema H.W."/>
            <person name="Luby C."/>
            <person name="Condas L.A."/>
            <person name="Nobrega D.B."/>
            <person name="Carson D.A."/>
            <person name="De Buck J."/>
        </authorList>
    </citation>
    <scope>NUCLEOTIDE SEQUENCE [LARGE SCALE GENOMIC DNA]</scope>
    <source>
        <strain evidence="3 4">SNUC 1388</strain>
    </source>
</reference>
<gene>
    <name evidence="3" type="ORF">BUZ01_14700</name>
</gene>
<organism evidence="3 4">
    <name type="scientific">Staphylococcus gallinarum</name>
    <dbReference type="NCBI Taxonomy" id="1293"/>
    <lineage>
        <taxon>Bacteria</taxon>
        <taxon>Bacillati</taxon>
        <taxon>Bacillota</taxon>
        <taxon>Bacilli</taxon>
        <taxon>Bacillales</taxon>
        <taxon>Staphylococcaceae</taxon>
        <taxon>Staphylococcus</taxon>
    </lineage>
</organism>
<dbReference type="EMBL" id="QXRZ01000134">
    <property type="protein sequence ID" value="RIL40046.1"/>
    <property type="molecule type" value="Genomic_DNA"/>
</dbReference>
<dbReference type="Gene3D" id="2.60.40.10">
    <property type="entry name" value="Immunoglobulins"/>
    <property type="match status" value="2"/>
</dbReference>
<feature type="domain" description="Bacterial Ig" evidence="2">
    <location>
        <begin position="1"/>
        <end position="59"/>
    </location>
</feature>
<dbReference type="InterPro" id="IPR013783">
    <property type="entry name" value="Ig-like_fold"/>
</dbReference>
<feature type="non-terminal residue" evidence="3">
    <location>
        <position position="1"/>
    </location>
</feature>
<proteinExistence type="predicted"/>
<evidence type="ECO:0000259" key="2">
    <source>
        <dbReference type="Pfam" id="PF17936"/>
    </source>
</evidence>
<evidence type="ECO:0000313" key="4">
    <source>
        <dbReference type="Proteomes" id="UP000283576"/>
    </source>
</evidence>
<name>A0A418HJW3_STAGA</name>
<dbReference type="AlphaFoldDB" id="A0A418HJW3"/>